<feature type="compositionally biased region" description="Polar residues" evidence="1">
    <location>
        <begin position="1"/>
        <end position="10"/>
    </location>
</feature>
<sequence length="155" mass="16190">MGKSSENTDTAPFDNPRSHEHKPRIAGPPGMTMETQMILRAAPDALGGAGPAEHDADAPSLSETEEKPPAPASKKHSGDPEATKGTSASKKHANDMSEEKKTPATEKPTTGANSGPITRLPCLPSIMSPCVCVCALSMGKTTVPPFNRLHLIVLS</sequence>
<evidence type="ECO:0000313" key="2">
    <source>
        <dbReference type="EMBL" id="GMF32051.1"/>
    </source>
</evidence>
<keyword evidence="3" id="KW-1185">Reference proteome</keyword>
<organism evidence="2 3">
    <name type="scientific">Phytophthora fragariaefolia</name>
    <dbReference type="NCBI Taxonomy" id="1490495"/>
    <lineage>
        <taxon>Eukaryota</taxon>
        <taxon>Sar</taxon>
        <taxon>Stramenopiles</taxon>
        <taxon>Oomycota</taxon>
        <taxon>Peronosporomycetes</taxon>
        <taxon>Peronosporales</taxon>
        <taxon>Peronosporaceae</taxon>
        <taxon>Phytophthora</taxon>
    </lineage>
</organism>
<comment type="caution">
    <text evidence="2">The sequence shown here is derived from an EMBL/GenBank/DDBJ whole genome shotgun (WGS) entry which is preliminary data.</text>
</comment>
<evidence type="ECO:0000313" key="3">
    <source>
        <dbReference type="Proteomes" id="UP001165121"/>
    </source>
</evidence>
<gene>
    <name evidence="2" type="ORF">Pfra01_000752100</name>
</gene>
<accession>A0A9W6X5N8</accession>
<feature type="region of interest" description="Disordered" evidence="1">
    <location>
        <begin position="1"/>
        <end position="117"/>
    </location>
</feature>
<dbReference type="Proteomes" id="UP001165121">
    <property type="component" value="Unassembled WGS sequence"/>
</dbReference>
<protein>
    <submittedName>
        <fullName evidence="2">Unnamed protein product</fullName>
    </submittedName>
</protein>
<feature type="compositionally biased region" description="Basic and acidic residues" evidence="1">
    <location>
        <begin position="92"/>
        <end position="104"/>
    </location>
</feature>
<dbReference type="AlphaFoldDB" id="A0A9W6X5N8"/>
<name>A0A9W6X5N8_9STRA</name>
<dbReference type="EMBL" id="BSXT01000665">
    <property type="protein sequence ID" value="GMF32051.1"/>
    <property type="molecule type" value="Genomic_DNA"/>
</dbReference>
<proteinExistence type="predicted"/>
<reference evidence="2" key="1">
    <citation type="submission" date="2023-04" db="EMBL/GenBank/DDBJ databases">
        <title>Phytophthora fragariaefolia NBRC 109709.</title>
        <authorList>
            <person name="Ichikawa N."/>
            <person name="Sato H."/>
            <person name="Tonouchi N."/>
        </authorList>
    </citation>
    <scope>NUCLEOTIDE SEQUENCE</scope>
    <source>
        <strain evidence="2">NBRC 109709</strain>
    </source>
</reference>
<evidence type="ECO:0000256" key="1">
    <source>
        <dbReference type="SAM" id="MobiDB-lite"/>
    </source>
</evidence>